<evidence type="ECO:0000313" key="1">
    <source>
        <dbReference type="EMBL" id="KAH3682121.1"/>
    </source>
</evidence>
<proteinExistence type="predicted"/>
<dbReference type="AlphaFoldDB" id="A0A9P8Q161"/>
<sequence>MICQIKPRIKCSLPSMKSSEWTLTTTQPMALAELITMLAFSEIVKLFKGLLALGKFKTLVSMVSGTESLINLERIKPSLHSSKIWKVSTGIGNLLPTSASPARTLLMCLVNSCFSSSLMVCWVPEILPPRTIEALAPVPLCCKVPPGALDEEELDGACCLPSRNLAINST</sequence>
<comment type="caution">
    <text evidence="1">The sequence shown here is derived from an EMBL/GenBank/DDBJ whole genome shotgun (WGS) entry which is preliminary data.</text>
</comment>
<name>A0A9P8Q161_WICPI</name>
<reference evidence="1" key="1">
    <citation type="journal article" date="2021" name="Open Biol.">
        <title>Shared evolutionary footprints suggest mitochondrial oxidative damage underlies multiple complex I losses in fungi.</title>
        <authorList>
            <person name="Schikora-Tamarit M.A."/>
            <person name="Marcet-Houben M."/>
            <person name="Nosek J."/>
            <person name="Gabaldon T."/>
        </authorList>
    </citation>
    <scope>NUCLEOTIDE SEQUENCE</scope>
    <source>
        <strain evidence="1">CBS2887</strain>
    </source>
</reference>
<accession>A0A9P8Q161</accession>
<reference evidence="1" key="2">
    <citation type="submission" date="2021-01" db="EMBL/GenBank/DDBJ databases">
        <authorList>
            <person name="Schikora-Tamarit M.A."/>
        </authorList>
    </citation>
    <scope>NUCLEOTIDE SEQUENCE</scope>
    <source>
        <strain evidence="1">CBS2887</strain>
    </source>
</reference>
<dbReference type="EMBL" id="JAEUBG010003944">
    <property type="protein sequence ID" value="KAH3682121.1"/>
    <property type="molecule type" value="Genomic_DNA"/>
</dbReference>
<organism evidence="1 2">
    <name type="scientific">Wickerhamomyces pijperi</name>
    <name type="common">Yeast</name>
    <name type="synonym">Pichia pijperi</name>
    <dbReference type="NCBI Taxonomy" id="599730"/>
    <lineage>
        <taxon>Eukaryota</taxon>
        <taxon>Fungi</taxon>
        <taxon>Dikarya</taxon>
        <taxon>Ascomycota</taxon>
        <taxon>Saccharomycotina</taxon>
        <taxon>Saccharomycetes</taxon>
        <taxon>Phaffomycetales</taxon>
        <taxon>Wickerhamomycetaceae</taxon>
        <taxon>Wickerhamomyces</taxon>
    </lineage>
</organism>
<gene>
    <name evidence="1" type="ORF">WICPIJ_006924</name>
</gene>
<evidence type="ECO:0000313" key="2">
    <source>
        <dbReference type="Proteomes" id="UP000774326"/>
    </source>
</evidence>
<dbReference type="Proteomes" id="UP000774326">
    <property type="component" value="Unassembled WGS sequence"/>
</dbReference>
<keyword evidence="2" id="KW-1185">Reference proteome</keyword>
<protein>
    <submittedName>
        <fullName evidence="1">Uncharacterized protein</fullName>
    </submittedName>
</protein>